<dbReference type="CDD" id="cd14685">
    <property type="entry name" value="RanBD3_RanBP2-like"/>
    <property type="match status" value="1"/>
</dbReference>
<feature type="domain" description="RanBD1" evidence="31">
    <location>
        <begin position="2658"/>
        <end position="2793"/>
    </location>
</feature>
<sequence length="3504" mass="393103">MMRRTKPEVERYVASLQAAARSPREKSMKGFLFAKLYFEIKEYELAKRYISTYLNVQERDPKAHRFLGQIYEAEDNIEKAFGCYKRSVELNPTQKDLVLKIAELLCSNDITDGRAKYWVDRAAKLFPGSPAIYRLKEQLLDCKGEDGWNQLFDLIQAELYARPDDVYINIRLVALYRSNNRLKDAVLHCQEAEKRIPLQSSLEWCSCVVETFEEYLESLQDLESDKNNWRTIKKDHLLAYSSLVKLTLSSRDAQECREALESFDRMLQSVKPYVNVADELSRTYVEMKGQLYMHAGALLLKMAQDNEAQWRATCELAALCYLLSFQVPKPKSKLIKGDQTGQDMLETLACDRKSQSGHMLLNLSHGKQDFFKEIVESFANKNGSFALFDSLFGSGASRERSFIGTDDIGNVSTQAPVQVELHKYDIGAIRLHNGSLQHLVWLGLQWNSMSVLPPMRKWLKQLFHLPQETSRLETDAPESICLLDLEVFLLGVVFTSNLQLQEKFNSHYSAHQPQFLPLPICKQLYTEKQKSWWDAVRTLLQRKSVPGTAAKLRLIVQHGISTLRALEKHGLQPALIIHWAKSLQKTGITLNSFYDQKEYIGRSVYYWKKVLPMLETIKKNRSISEPTDPLFKHFHSVDIQVFQVAAYEEEAQIAFAMLDAVDGKTDDALSAFEAIENVVSYWNLAVIFQRKAEEIENDVMLPEEHEEHKTYLLKAKYYLMKIIAESSSDMSVAEKLPVSIETVREVLDTVIQELGENAEEGSFAFRNGLSRTVDSAMKHSTPSPTKFSLSPTKTYKFSPKTPPQWAEDHKSILQMICQQVEALKNEMQEMKLNSNTNASHRWPAENYGTDAMSDSYQRAQNLHEAPLTVATTGPSVFYSQSPAYNSQYLLGTAATNVTPAKPPVYGMNRLTPQPHIYSYQPPPMHTPPLQNTSGCMFSQEMYGPPLRFDSPGTALISPRTADDYYNYSVPQASTNPTLPKPGYFTNRSVTPPTLKPAEPKAMPKFGPPGTAEGSKPPLPTPAQPSQPTTFKFKPNFKSNDGDFTFSSPPQVAPQPLNAPFNSRESLLDLLTSDKPLQDDRYIEQKPVNDPTNSSRNIFNFSNKHIPGISLRENTGQNAHKTLGFEKNDTFSVQEPNKPVFMPSTSDLANRSHETEGGSTHGGDEDDDGPHFDPVVPLPDKIEVKTGEEDEEEFFCNRAKLFRFDAESKEWKERGIGNVKILKHKVSGKFRLLMRRDQVLKICANHYINTDMKLTPNAASDKSFVWHALDYADELPKPEQLAIRFKTPEEAMLFKKKFEEAQNILKSLGSNTDMSVSQSSGTAKETANQDIKEPNRTTSGTMSLGFQFSKDGASSEPDSKGTLTATSTASSTTISFGKDAQQACSSGGFGQHLLKKDQWECKVCLVLNEATVKNCVSCQSPKSGMWATHGTPLTGSPSLKGSASTVQDKFGSAFAKKEGQWDCPVCQVQNEAKDVNCYSCQNPKPQNQPNTAIPSVQTPAALGVGSTADTSKPQKNGFEGLFAKKEGQWDCDTCLVRNEGSSLVCIACQTPNPSGKPAGDTLPTTTAFGLKSKLPGLDGGQLGTGFKFGLEQGKTPPFTFQISSDTEAKSAKEGFSFSMQMPEGGFKFGIQESSKNITKKDEPSKEHTAGFLKSIDEKDKKELPSDSGTGFQFQETADKEKSDFVFGQNSSTSTFAELAKNTPREGFQFGKKDPNFKGFSGAGEKLFSSQNSKTDQKANTSADLGEKDDDVYKTEDSDDIHFEPIVQMPEKVEPFTGEEDEKVLYSQRVKLFRFDPETSQWKERGVGNLKILKNEVNGKVRILMRREQVLKVCANHWITTTMNLKQLSGSDKAWMWMANDFSDGDAKLEHLAAKFKTPEQAEEFKQKFEECQRLLLDIPLQTPHKLVDTGRTAQLIQRAEEMKCGLKDLKTFLTDDKTKLSEEENVSSVCTSSTSDLVIKPHAESTGPTLEWDNYDLREEALDDSVSSSVYASPLASSPVRKNLFRFGESTTGFSFSFKSALSPSKSPAKQNQSRTSVGTDEDSDVTQEEERDGQYFEPVVPLPDLVEVTSGEENEQVVFSHRAKLYRYDKDANQWKERGIGDIKILQNYDNKQVRIVMRRDQVLKLCANHRITPDMNMQQMKGSDRAWVWTACDFADGERKVELLAVRFKLQDVADSFKQIFDEAKHAQERETLITPLSSRANTPKESPCGKNAVAVLEETTRERTDVSHSDTSDTTVEAAEVSNASETPTKTVVSPPKFVFGSESVKSIFSNEKSKTFTFGNTSATGSLFGFSFNPPRKSEGHIPASQNTAQKELDVSEPPKISNATQKPVDTKADNLSASTQDGPSNFSFRILEKAEKTTVSEDDVPSDEVVIVYELTPTPEQRALADFLKLPSTFFCYKNKPGYVSDEDDDEDYETAVKKLNGKLYPSDSEEKKKGQGPIKASLAGKSEFNNERECAATWEEKPAPEEKDETKALQVPSTSVCGVSTDTEGDSPEDLKSEAEIHEMKENEVASSSDLVCTSKEETPALSKDEVTVHVQSGTSSEESHSTTETVQVSQTLSRAEDKPVDLSTKKSDSDSSESTQENRTISFGFGNTAGLSFADLASKSSEEFAFGSKDKNFKWANTGATVFGDTTRKADEDEGGSDDEVVHSDDIHFEPIVSLPEVEVKSGEEDEEILFKERAKLYRWDRDVTQWKERGVGEIKILFHTQKKYYRILMRRDQVLKVCANHVITKEMNLVPSDTSNNAFIWTATDYADGEVKVEQFAVRFKSQEMANSFKKMFEECQLSLSELQKGHLSLAAGLSKDTNPVVYFEVSADDEPLGHITMELFANIVPRTAENFRALCTGEKGFGFKNSRFHRIVTDFVCQGGDITNHDGTGGRSIYGTAFEDENFIVKHTGPGLLSMANKGRDTNNSQFFITLKKAEHLDFKHVVFGFVKDGMDVVKKIESFGSPKGLISVESEFTEAGRENRSDHDFRKSLKDWDCFDDEQDFVCDSSGLEENSIICSETDVIQNTALYMGTGLTLPSHLAANTQKNRDQIINRGLMKKILHGTGAQAGNSQGLIPPHISQIYDELFVIHQKLQRETSAQQEYALQLQKRERCLTEQEALLFTHEAALAKIRGVEEEVHTKISDIKEQHEAEVKQLTEALREITKENRRLKSSFDSLKEVNDTLRKQLSDITELNKKLEGQARKVKARLENLQRKHEFSMVRKSNNLCQVMKENKPVKQEKVMATLKPATLPLNSQVYELLTYLMDWISEQYLSKIETQEEREDTHKPVVTQTSKNPCTQEKCMKLLPIVTEQLQWMPYVNPKLHVPVIKFIYWSVRQIDTDIQHAKMRSTMRRLGKDIFKGVVGKGNPRSSSEQSTESKSKSAAFFKSFCMPLRFLSTLIVLRTVKQVDYLAQAFESLRVDLKTDEGKALFLEYQCVPVILSHLKVSSTSLLSSALDGLLQMTMESGFLQPFLEACSNELFFRTCSVLLRSSKLDIAVLEKLSVLLHKLSRI</sequence>
<dbReference type="GO" id="GO:0019789">
    <property type="term" value="F:SUMO transferase activity"/>
    <property type="evidence" value="ECO:0007669"/>
    <property type="project" value="UniProtKB-ARBA"/>
</dbReference>
<feature type="domain" description="PPIase cyclophilin-type" evidence="30">
    <location>
        <begin position="2814"/>
        <end position="2957"/>
    </location>
</feature>
<evidence type="ECO:0000256" key="23">
    <source>
        <dbReference type="ARBA" id="ARBA00061164"/>
    </source>
</evidence>
<comment type="similarity">
    <text evidence="23">Belongs to the RanBP2 E3 ligase family.</text>
</comment>
<dbReference type="GO" id="GO:0006607">
    <property type="term" value="P:NLS-bearing protein import into nucleus"/>
    <property type="evidence" value="ECO:0007669"/>
    <property type="project" value="TreeGrafter"/>
</dbReference>
<dbReference type="SMART" id="SM00547">
    <property type="entry name" value="ZnF_RBZ"/>
    <property type="match status" value="3"/>
</dbReference>
<keyword evidence="6" id="KW-1017">Isopeptide bond</keyword>
<dbReference type="PROSITE" id="PS50196">
    <property type="entry name" value="RANBD1"/>
    <property type="match status" value="4"/>
</dbReference>
<feature type="region of interest" description="Disordered" evidence="29">
    <location>
        <begin position="2222"/>
        <end position="2257"/>
    </location>
</feature>
<keyword evidence="4" id="KW-0813">Transport</keyword>
<keyword evidence="18" id="KW-0007">Acetylation</keyword>
<dbReference type="PANTHER" id="PTHR23138">
    <property type="entry name" value="RAN BINDING PROTEIN"/>
    <property type="match status" value="1"/>
</dbReference>
<name>A0A8K1GTL3_9PASS</name>
<proteinExistence type="inferred from homology"/>
<keyword evidence="16" id="KW-0694">RNA-binding</keyword>
<feature type="compositionally biased region" description="Low complexity" evidence="29">
    <location>
        <begin position="2019"/>
        <end position="2029"/>
    </location>
</feature>
<gene>
    <name evidence="33" type="ORF">HGM15179_002987</name>
</gene>
<dbReference type="Pfam" id="PF00641">
    <property type="entry name" value="Zn_ribbon_RanBP"/>
    <property type="match status" value="3"/>
</dbReference>
<feature type="compositionally biased region" description="Polar residues" evidence="29">
    <location>
        <begin position="2480"/>
        <end position="2491"/>
    </location>
</feature>
<feature type="compositionally biased region" description="Basic and acidic residues" evidence="29">
    <location>
        <begin position="2524"/>
        <end position="2537"/>
    </location>
</feature>
<dbReference type="Pfam" id="PF00638">
    <property type="entry name" value="Ran_BP1"/>
    <property type="match status" value="4"/>
</dbReference>
<feature type="region of interest" description="Disordered" evidence="29">
    <location>
        <begin position="972"/>
        <end position="1058"/>
    </location>
</feature>
<feature type="domain" description="RanBD1" evidence="31">
    <location>
        <begin position="1170"/>
        <end position="1306"/>
    </location>
</feature>
<dbReference type="SMART" id="SM00028">
    <property type="entry name" value="TPR"/>
    <property type="match status" value="2"/>
</dbReference>
<dbReference type="Gene3D" id="1.20.5.340">
    <property type="match status" value="1"/>
</dbReference>
<dbReference type="GO" id="GO:0008270">
    <property type="term" value="F:zinc ion binding"/>
    <property type="evidence" value="ECO:0007669"/>
    <property type="project" value="UniProtKB-KW"/>
</dbReference>
<dbReference type="SUPFAM" id="SSF90209">
    <property type="entry name" value="Ran binding protein zinc finger-like"/>
    <property type="match status" value="3"/>
</dbReference>
<dbReference type="GO" id="GO:0005096">
    <property type="term" value="F:GTPase activator activity"/>
    <property type="evidence" value="ECO:0007669"/>
    <property type="project" value="TreeGrafter"/>
</dbReference>
<dbReference type="SUPFAM" id="SSF48452">
    <property type="entry name" value="TPR-like"/>
    <property type="match status" value="1"/>
</dbReference>
<dbReference type="FunFam" id="2.30.29.30:FF:000018">
    <property type="entry name" value="E3 SUMO-protein ligase RanBP2"/>
    <property type="match status" value="4"/>
</dbReference>
<evidence type="ECO:0000256" key="6">
    <source>
        <dbReference type="ARBA" id="ARBA00022499"/>
    </source>
</evidence>
<dbReference type="Pfam" id="PF12185">
    <property type="entry name" value="IR1-M"/>
    <property type="match status" value="2"/>
</dbReference>
<feature type="non-terminal residue" evidence="33">
    <location>
        <position position="3504"/>
    </location>
</feature>
<dbReference type="OrthoDB" id="2357150at2759"/>
<evidence type="ECO:0000259" key="30">
    <source>
        <dbReference type="PROSITE" id="PS50072"/>
    </source>
</evidence>
<dbReference type="InterPro" id="IPR011993">
    <property type="entry name" value="PH-like_dom_sf"/>
</dbReference>
<dbReference type="InterPro" id="IPR029000">
    <property type="entry name" value="Cyclophilin-like_dom_sf"/>
</dbReference>
<keyword evidence="19" id="KW-0906">Nuclear pore complex</keyword>
<dbReference type="Proteomes" id="UP000796761">
    <property type="component" value="Unassembled WGS sequence"/>
</dbReference>
<evidence type="ECO:0000256" key="20">
    <source>
        <dbReference type="ARBA" id="ARBA00023136"/>
    </source>
</evidence>
<organism evidence="33 34">
    <name type="scientific">Zosterops borbonicus</name>
    <dbReference type="NCBI Taxonomy" id="364589"/>
    <lineage>
        <taxon>Eukaryota</taxon>
        <taxon>Metazoa</taxon>
        <taxon>Chordata</taxon>
        <taxon>Craniata</taxon>
        <taxon>Vertebrata</taxon>
        <taxon>Euteleostomi</taxon>
        <taxon>Archelosauria</taxon>
        <taxon>Archosauria</taxon>
        <taxon>Dinosauria</taxon>
        <taxon>Saurischia</taxon>
        <taxon>Theropoda</taxon>
        <taxon>Coelurosauria</taxon>
        <taxon>Aves</taxon>
        <taxon>Neognathae</taxon>
        <taxon>Neoaves</taxon>
        <taxon>Telluraves</taxon>
        <taxon>Australaves</taxon>
        <taxon>Passeriformes</taxon>
        <taxon>Sylvioidea</taxon>
        <taxon>Zosteropidae</taxon>
        <taxon>Zosterops</taxon>
    </lineage>
</organism>
<feature type="domain" description="RanBD1" evidence="31">
    <location>
        <begin position="1760"/>
        <end position="1896"/>
    </location>
</feature>
<feature type="compositionally biased region" description="Basic and acidic residues" evidence="29">
    <location>
        <begin position="2222"/>
        <end position="2233"/>
    </location>
</feature>
<dbReference type="FunFam" id="2.40.100.10:FF:000020">
    <property type="entry name" value="E3 SUMO-protein ligase RanBP2"/>
    <property type="match status" value="1"/>
</dbReference>
<dbReference type="GO" id="GO:0003723">
    <property type="term" value="F:RNA binding"/>
    <property type="evidence" value="ECO:0007669"/>
    <property type="project" value="UniProtKB-KW"/>
</dbReference>
<evidence type="ECO:0000256" key="22">
    <source>
        <dbReference type="ARBA" id="ARBA00023242"/>
    </source>
</evidence>
<feature type="region of interest" description="Disordered" evidence="29">
    <location>
        <begin position="2429"/>
        <end position="2592"/>
    </location>
</feature>
<evidence type="ECO:0000256" key="2">
    <source>
        <dbReference type="ARBA" id="ARBA00004567"/>
    </source>
</evidence>
<evidence type="ECO:0000256" key="8">
    <source>
        <dbReference type="ARBA" id="ARBA00022679"/>
    </source>
</evidence>
<keyword evidence="11 26" id="KW-0863">Zinc-finger</keyword>
<feature type="region of interest" description="Disordered" evidence="29">
    <location>
        <begin position="775"/>
        <end position="801"/>
    </location>
</feature>
<dbReference type="SMART" id="SM00160">
    <property type="entry name" value="RanBD"/>
    <property type="match status" value="4"/>
</dbReference>
<feature type="compositionally biased region" description="Polar residues" evidence="29">
    <location>
        <begin position="1726"/>
        <end position="1741"/>
    </location>
</feature>
<feature type="compositionally biased region" description="Basic and acidic residues" evidence="29">
    <location>
        <begin position="2498"/>
        <end position="2513"/>
    </location>
</feature>
<evidence type="ECO:0000256" key="13">
    <source>
        <dbReference type="ARBA" id="ARBA00022816"/>
    </source>
</evidence>
<feature type="compositionally biased region" description="Polar residues" evidence="29">
    <location>
        <begin position="1335"/>
        <end position="1345"/>
    </location>
</feature>
<feature type="compositionally biased region" description="Polar residues" evidence="29">
    <location>
        <begin position="2325"/>
        <end position="2347"/>
    </location>
</feature>
<evidence type="ECO:0000313" key="34">
    <source>
        <dbReference type="Proteomes" id="UP000796761"/>
    </source>
</evidence>
<dbReference type="Pfam" id="PF00160">
    <property type="entry name" value="Pro_isomerase"/>
    <property type="match status" value="1"/>
</dbReference>
<dbReference type="GO" id="GO:0003755">
    <property type="term" value="F:peptidyl-prolyl cis-trans isomerase activity"/>
    <property type="evidence" value="ECO:0007669"/>
    <property type="project" value="InterPro"/>
</dbReference>
<dbReference type="InterPro" id="IPR001876">
    <property type="entry name" value="Znf_RanBP2"/>
</dbReference>
<dbReference type="InterPro" id="IPR045255">
    <property type="entry name" value="RanBP1-like"/>
</dbReference>
<dbReference type="GO" id="GO:0031965">
    <property type="term" value="C:nuclear membrane"/>
    <property type="evidence" value="ECO:0007669"/>
    <property type="project" value="UniProtKB-SubCell"/>
</dbReference>
<evidence type="ECO:0000256" key="11">
    <source>
        <dbReference type="ARBA" id="ARBA00022771"/>
    </source>
</evidence>
<evidence type="ECO:0000256" key="9">
    <source>
        <dbReference type="ARBA" id="ARBA00022723"/>
    </source>
</evidence>
<keyword evidence="34" id="KW-1185">Reference proteome</keyword>
<keyword evidence="8" id="KW-0808">Transferase</keyword>
<keyword evidence="12" id="KW-0833">Ubl conjugation pathway</keyword>
<dbReference type="GO" id="GO:0051168">
    <property type="term" value="P:nuclear export"/>
    <property type="evidence" value="ECO:0007669"/>
    <property type="project" value="UniProtKB-ARBA"/>
</dbReference>
<feature type="region of interest" description="Disordered" evidence="29">
    <location>
        <begin position="2293"/>
        <end position="2347"/>
    </location>
</feature>
<feature type="compositionally biased region" description="Polar residues" evidence="29">
    <location>
        <begin position="775"/>
        <end position="795"/>
    </location>
</feature>
<dbReference type="PROSITE" id="PS00170">
    <property type="entry name" value="CSA_PPIASE_1"/>
    <property type="match status" value="1"/>
</dbReference>
<dbReference type="Pfam" id="PF21035">
    <property type="entry name" value="CCDC138_C"/>
    <property type="match status" value="1"/>
</dbReference>
<reference evidence="33" key="1">
    <citation type="submission" date="2019-04" db="EMBL/GenBank/DDBJ databases">
        <title>Genome assembly of Zosterops borbonicus 15179.</title>
        <authorList>
            <person name="Leroy T."/>
            <person name="Anselmetti Y."/>
            <person name="Tilak M.-K."/>
            <person name="Nabholz B."/>
        </authorList>
    </citation>
    <scope>NUCLEOTIDE SEQUENCE</scope>
    <source>
        <strain evidence="33">HGM_15179</strain>
        <tissue evidence="33">Muscle</tissue>
    </source>
</reference>
<evidence type="ECO:0000256" key="5">
    <source>
        <dbReference type="ARBA" id="ARBA00022481"/>
    </source>
</evidence>
<dbReference type="SUPFAM" id="SSF50729">
    <property type="entry name" value="PH domain-like"/>
    <property type="match status" value="4"/>
</dbReference>
<feature type="region of interest" description="Disordered" evidence="29">
    <location>
        <begin position="2019"/>
        <end position="2054"/>
    </location>
</feature>
<dbReference type="Gene3D" id="2.40.100.10">
    <property type="entry name" value="Cyclophilin-like"/>
    <property type="match status" value="1"/>
</dbReference>
<dbReference type="InterPro" id="IPR002130">
    <property type="entry name" value="Cyclophilin-type_PPIase_dom"/>
</dbReference>
<feature type="compositionally biased region" description="Polar residues" evidence="29">
    <location>
        <begin position="1310"/>
        <end position="1328"/>
    </location>
</feature>
<keyword evidence="9" id="KW-0479">Metal-binding</keyword>
<dbReference type="PROSITE" id="PS50005">
    <property type="entry name" value="TPR"/>
    <property type="match status" value="1"/>
</dbReference>
<dbReference type="GO" id="GO:0051028">
    <property type="term" value="P:mRNA transport"/>
    <property type="evidence" value="ECO:0007669"/>
    <property type="project" value="UniProtKB-KW"/>
</dbReference>
<feature type="domain" description="RanBP2-type" evidence="32">
    <location>
        <begin position="1524"/>
        <end position="1553"/>
    </location>
</feature>
<dbReference type="InterPro" id="IPR036443">
    <property type="entry name" value="Znf_RanBP2_sf"/>
</dbReference>
<keyword evidence="19" id="KW-0811">Translocation</keyword>
<evidence type="ECO:0000256" key="14">
    <source>
        <dbReference type="ARBA" id="ARBA00022833"/>
    </source>
</evidence>
<keyword evidence="5" id="KW-0488">Methylation</keyword>
<evidence type="ECO:0000256" key="12">
    <source>
        <dbReference type="ARBA" id="ARBA00022786"/>
    </source>
</evidence>
<feature type="region of interest" description="Disordered" evidence="29">
    <location>
        <begin position="1310"/>
        <end position="1365"/>
    </location>
</feature>
<evidence type="ECO:0000256" key="18">
    <source>
        <dbReference type="ARBA" id="ARBA00022990"/>
    </source>
</evidence>
<dbReference type="InterPro" id="IPR011990">
    <property type="entry name" value="TPR-like_helical_dom_sf"/>
</dbReference>
<evidence type="ECO:0000256" key="19">
    <source>
        <dbReference type="ARBA" id="ARBA00023132"/>
    </source>
</evidence>
<dbReference type="InterPro" id="IPR048751">
    <property type="entry name" value="CCDC138_CC"/>
</dbReference>
<feature type="domain" description="RanBP2-type" evidence="32">
    <location>
        <begin position="1456"/>
        <end position="1485"/>
    </location>
</feature>
<evidence type="ECO:0000256" key="27">
    <source>
        <dbReference type="PROSITE-ProRule" id="PRU00339"/>
    </source>
</evidence>
<dbReference type="PRINTS" id="PR00153">
    <property type="entry name" value="CSAPPISMRASE"/>
</dbReference>
<feature type="region of interest" description="Disordered" evidence="29">
    <location>
        <begin position="1635"/>
        <end position="1673"/>
    </location>
</feature>
<dbReference type="EMBL" id="SWJQ01000052">
    <property type="protein sequence ID" value="TRZ24118.1"/>
    <property type="molecule type" value="Genomic_DNA"/>
</dbReference>
<feature type="region of interest" description="Disordered" evidence="29">
    <location>
        <begin position="1719"/>
        <end position="1754"/>
    </location>
</feature>
<feature type="repeat" description="TPR" evidence="27">
    <location>
        <begin position="61"/>
        <end position="94"/>
    </location>
</feature>
<keyword evidence="17" id="KW-0653">Protein transport</keyword>
<keyword evidence="20" id="KW-0472">Membrane</keyword>
<comment type="subcellular location">
    <subcellularLocation>
        <location evidence="1">Nucleus membrane</location>
    </subcellularLocation>
    <subcellularLocation>
        <location evidence="2">Nucleus</location>
        <location evidence="2">Nuclear pore complex</location>
    </subcellularLocation>
</comment>
<keyword evidence="13" id="KW-0509">mRNA transport</keyword>
<feature type="compositionally biased region" description="Basic and acidic residues" evidence="29">
    <location>
        <begin position="2453"/>
        <end position="2476"/>
    </location>
</feature>
<dbReference type="Gene3D" id="4.10.1060.10">
    <property type="entry name" value="Zinc finger, RanBP2-type"/>
    <property type="match status" value="3"/>
</dbReference>
<keyword evidence="14" id="KW-0862">Zinc</keyword>
<keyword evidence="21" id="KW-1015">Disulfide bond</keyword>
<evidence type="ECO:0000256" key="3">
    <source>
        <dbReference type="ARBA" id="ARBA00004718"/>
    </source>
</evidence>
<evidence type="ECO:0000256" key="1">
    <source>
        <dbReference type="ARBA" id="ARBA00004126"/>
    </source>
</evidence>
<dbReference type="Gene3D" id="1.25.40.10">
    <property type="entry name" value="Tetratricopeptide repeat domain"/>
    <property type="match status" value="1"/>
</dbReference>
<evidence type="ECO:0000259" key="32">
    <source>
        <dbReference type="PROSITE" id="PS50199"/>
    </source>
</evidence>
<protein>
    <recommendedName>
        <fullName evidence="24">E3 SUMO-protein ligase RanBP2</fullName>
    </recommendedName>
    <alternativeName>
        <fullName evidence="25">Ran-binding protein 2</fullName>
    </alternativeName>
</protein>
<dbReference type="PROSITE" id="PS50199">
    <property type="entry name" value="ZF_RANBP2_2"/>
    <property type="match status" value="3"/>
</dbReference>
<evidence type="ECO:0000256" key="15">
    <source>
        <dbReference type="ARBA" id="ARBA00022843"/>
    </source>
</evidence>
<dbReference type="GO" id="GO:0005737">
    <property type="term" value="C:cytoplasm"/>
    <property type="evidence" value="ECO:0007669"/>
    <property type="project" value="TreeGrafter"/>
</dbReference>
<dbReference type="InterPro" id="IPR019734">
    <property type="entry name" value="TPR_rpt"/>
</dbReference>
<keyword evidence="27" id="KW-0802">TPR repeat</keyword>
<feature type="coiled-coil region" evidence="28">
    <location>
        <begin position="3133"/>
        <end position="3206"/>
    </location>
</feature>
<evidence type="ECO:0000256" key="24">
    <source>
        <dbReference type="ARBA" id="ARBA00070141"/>
    </source>
</evidence>
<dbReference type="PROSITE" id="PS01358">
    <property type="entry name" value="ZF_RANBP2_1"/>
    <property type="match status" value="3"/>
</dbReference>
<feature type="compositionally biased region" description="Polar residues" evidence="29">
    <location>
        <begin position="2244"/>
        <end position="2254"/>
    </location>
</feature>
<dbReference type="CDD" id="cd13177">
    <property type="entry name" value="RanBD2_RanBP2-like"/>
    <property type="match status" value="1"/>
</dbReference>
<dbReference type="InterPro" id="IPR048750">
    <property type="entry name" value="CCDC138_C"/>
</dbReference>
<dbReference type="Gene3D" id="2.30.29.30">
    <property type="entry name" value="Pleckstrin-homology domain (PH domain)/Phosphotyrosine-binding domain (PTB)"/>
    <property type="match status" value="4"/>
</dbReference>
<feature type="domain" description="RanBP2-type" evidence="32">
    <location>
        <begin position="1394"/>
        <end position="1423"/>
    </location>
</feature>
<feature type="compositionally biased region" description="Basic and acidic residues" evidence="29">
    <location>
        <begin position="1637"/>
        <end position="1663"/>
    </location>
</feature>
<evidence type="ECO:0000256" key="16">
    <source>
        <dbReference type="ARBA" id="ARBA00022884"/>
    </source>
</evidence>
<keyword evidence="22" id="KW-0539">Nucleus</keyword>
<feature type="compositionally biased region" description="Low complexity" evidence="29">
    <location>
        <begin position="2540"/>
        <end position="2563"/>
    </location>
</feature>
<evidence type="ECO:0000256" key="29">
    <source>
        <dbReference type="SAM" id="MobiDB-lite"/>
    </source>
</evidence>
<keyword evidence="10" id="KW-0677">Repeat</keyword>
<dbReference type="FunFam" id="1.25.40.10:FF:000114">
    <property type="entry name" value="E3 SUMO-protein ligase RanBP2 isoform X1"/>
    <property type="match status" value="1"/>
</dbReference>
<keyword evidence="7" id="KW-0597">Phosphoprotein</keyword>
<comment type="caution">
    <text evidence="33">The sequence shown here is derived from an EMBL/GenBank/DDBJ whole genome shotgun (WGS) entry which is preliminary data.</text>
</comment>
<dbReference type="InterPro" id="IPR000156">
    <property type="entry name" value="Ran_bind_dom"/>
</dbReference>
<dbReference type="InterPro" id="IPR020892">
    <property type="entry name" value="Cyclophilin-type_PPIase_CS"/>
</dbReference>
<dbReference type="PROSITE" id="PS50072">
    <property type="entry name" value="CSA_PPIASE_2"/>
    <property type="match status" value="1"/>
</dbReference>
<dbReference type="Pfam" id="PF21037">
    <property type="entry name" value="CCDC138_cc"/>
    <property type="match status" value="1"/>
</dbReference>
<dbReference type="InterPro" id="IPR022011">
    <property type="entry name" value="IR1-M"/>
</dbReference>
<evidence type="ECO:0000256" key="10">
    <source>
        <dbReference type="ARBA" id="ARBA00022737"/>
    </source>
</evidence>
<dbReference type="FunFam" id="4.10.1060.10:FF:000003">
    <property type="entry name" value="E3 SUMO-protein ligase RanBP2"/>
    <property type="match status" value="2"/>
</dbReference>
<evidence type="ECO:0000256" key="17">
    <source>
        <dbReference type="ARBA" id="ARBA00022927"/>
    </source>
</evidence>
<dbReference type="CDD" id="cd14684">
    <property type="entry name" value="RanBD1_RanBP2-like"/>
    <property type="match status" value="1"/>
</dbReference>
<comment type="pathway">
    <text evidence="3">Protein modification; protein sumoylation.</text>
</comment>
<feature type="compositionally biased region" description="Basic and acidic residues" evidence="29">
    <location>
        <begin position="2564"/>
        <end position="2579"/>
    </location>
</feature>
<feature type="region of interest" description="Disordered" evidence="29">
    <location>
        <begin position="1127"/>
        <end position="1175"/>
    </location>
</feature>
<keyword evidence="15" id="KW-0832">Ubl conjugation</keyword>
<evidence type="ECO:0000256" key="21">
    <source>
        <dbReference type="ARBA" id="ARBA00023157"/>
    </source>
</evidence>
<feature type="domain" description="RanBD1" evidence="31">
    <location>
        <begin position="2055"/>
        <end position="2191"/>
    </location>
</feature>
<feature type="compositionally biased region" description="Acidic residues" evidence="29">
    <location>
        <begin position="2039"/>
        <end position="2051"/>
    </location>
</feature>
<dbReference type="SUPFAM" id="SSF50891">
    <property type="entry name" value="Cyclophilin-like"/>
    <property type="match status" value="1"/>
</dbReference>
<evidence type="ECO:0000256" key="4">
    <source>
        <dbReference type="ARBA" id="ARBA00022448"/>
    </source>
</evidence>
<evidence type="ECO:0000259" key="31">
    <source>
        <dbReference type="PROSITE" id="PS50196"/>
    </source>
</evidence>
<evidence type="ECO:0000313" key="33">
    <source>
        <dbReference type="EMBL" id="TRZ24118.1"/>
    </source>
</evidence>
<dbReference type="GO" id="GO:0005643">
    <property type="term" value="C:nuclear pore"/>
    <property type="evidence" value="ECO:0007669"/>
    <property type="project" value="UniProtKB-SubCell"/>
</dbReference>
<evidence type="ECO:0000256" key="26">
    <source>
        <dbReference type="PROSITE-ProRule" id="PRU00322"/>
    </source>
</evidence>
<dbReference type="GO" id="GO:0006457">
    <property type="term" value="P:protein folding"/>
    <property type="evidence" value="ECO:0007669"/>
    <property type="project" value="InterPro"/>
</dbReference>
<evidence type="ECO:0000256" key="25">
    <source>
        <dbReference type="ARBA" id="ARBA00081161"/>
    </source>
</evidence>
<keyword evidence="28" id="KW-0175">Coiled coil</keyword>
<evidence type="ECO:0000256" key="7">
    <source>
        <dbReference type="ARBA" id="ARBA00022553"/>
    </source>
</evidence>
<evidence type="ECO:0000256" key="28">
    <source>
        <dbReference type="SAM" id="Coils"/>
    </source>
</evidence>
<accession>A0A8K1GTL3</accession>
<dbReference type="PANTHER" id="PTHR23138:SF87">
    <property type="entry name" value="E3 SUMO-PROTEIN LIGASE RANBP2"/>
    <property type="match status" value="1"/>
</dbReference>